<dbReference type="AlphaFoldDB" id="A0A1H9XI83"/>
<dbReference type="SUPFAM" id="SSF46689">
    <property type="entry name" value="Homeodomain-like"/>
    <property type="match status" value="1"/>
</dbReference>
<dbReference type="Gene3D" id="1.10.357.10">
    <property type="entry name" value="Tetracycline Repressor, domain 2"/>
    <property type="match status" value="1"/>
</dbReference>
<keyword evidence="1 2" id="KW-0238">DNA-binding</keyword>
<gene>
    <name evidence="4" type="ORF">SAMN04487818_115109</name>
</gene>
<dbReference type="STRING" id="155974.SAMN04487818_115109"/>
<feature type="domain" description="HTH tetR-type" evidence="3">
    <location>
        <begin position="9"/>
        <end position="69"/>
    </location>
</feature>
<dbReference type="InterPro" id="IPR009057">
    <property type="entry name" value="Homeodomain-like_sf"/>
</dbReference>
<sequence length="191" mass="20530">MASPRRRDPDRRARIVAAAVEVIAESGPQALTHRAAALRADVPLGSTTYHFADLDELLEAALHAVADRNVARLRQWAGSLIPGADLAVELADFLVDLATKHRTSSVVAYELYSAALRRPGLRAASTAWDAMLTEVFSTHVDGTVATALTAMFDGLLHQALVSPTRPVRATFEDPLRRVLVAERRLGCDGGG</sequence>
<proteinExistence type="predicted"/>
<dbReference type="SUPFAM" id="SSF48498">
    <property type="entry name" value="Tetracyclin repressor-like, C-terminal domain"/>
    <property type="match status" value="1"/>
</dbReference>
<reference evidence="5" key="1">
    <citation type="submission" date="2016-10" db="EMBL/GenBank/DDBJ databases">
        <authorList>
            <person name="Varghese N."/>
            <person name="Submissions S."/>
        </authorList>
    </citation>
    <scope>NUCLEOTIDE SEQUENCE [LARGE SCALE GENOMIC DNA]</scope>
    <source>
        <strain evidence="5">DSM 44260</strain>
    </source>
</reference>
<accession>A0A1H9XI83</accession>
<dbReference type="EMBL" id="FOGI01000015">
    <property type="protein sequence ID" value="SES45547.1"/>
    <property type="molecule type" value="Genomic_DNA"/>
</dbReference>
<dbReference type="Proteomes" id="UP000199051">
    <property type="component" value="Unassembled WGS sequence"/>
</dbReference>
<dbReference type="PROSITE" id="PS50977">
    <property type="entry name" value="HTH_TETR_2"/>
    <property type="match status" value="1"/>
</dbReference>
<dbReference type="GO" id="GO:0003677">
    <property type="term" value="F:DNA binding"/>
    <property type="evidence" value="ECO:0007669"/>
    <property type="project" value="UniProtKB-UniRule"/>
</dbReference>
<name>A0A1H9XI83_9PSEU</name>
<keyword evidence="5" id="KW-1185">Reference proteome</keyword>
<dbReference type="RefSeq" id="WP_092785774.1">
    <property type="nucleotide sequence ID" value="NZ_FOGI01000015.1"/>
</dbReference>
<evidence type="ECO:0000259" key="3">
    <source>
        <dbReference type="PROSITE" id="PS50977"/>
    </source>
</evidence>
<feature type="DNA-binding region" description="H-T-H motif" evidence="2">
    <location>
        <begin position="32"/>
        <end position="51"/>
    </location>
</feature>
<evidence type="ECO:0000313" key="4">
    <source>
        <dbReference type="EMBL" id="SES45547.1"/>
    </source>
</evidence>
<dbReference type="InterPro" id="IPR001647">
    <property type="entry name" value="HTH_TetR"/>
</dbReference>
<protein>
    <submittedName>
        <fullName evidence="4">Transcriptional regulator, TetR family</fullName>
    </submittedName>
</protein>
<organism evidence="4 5">
    <name type="scientific">Actinokineospora terrae</name>
    <dbReference type="NCBI Taxonomy" id="155974"/>
    <lineage>
        <taxon>Bacteria</taxon>
        <taxon>Bacillati</taxon>
        <taxon>Actinomycetota</taxon>
        <taxon>Actinomycetes</taxon>
        <taxon>Pseudonocardiales</taxon>
        <taxon>Pseudonocardiaceae</taxon>
        <taxon>Actinokineospora</taxon>
    </lineage>
</organism>
<evidence type="ECO:0000256" key="2">
    <source>
        <dbReference type="PROSITE-ProRule" id="PRU00335"/>
    </source>
</evidence>
<dbReference type="InterPro" id="IPR041583">
    <property type="entry name" value="TetR_C_31"/>
</dbReference>
<evidence type="ECO:0000256" key="1">
    <source>
        <dbReference type="ARBA" id="ARBA00023125"/>
    </source>
</evidence>
<dbReference type="Pfam" id="PF17940">
    <property type="entry name" value="TetR_C_31"/>
    <property type="match status" value="1"/>
</dbReference>
<dbReference type="InterPro" id="IPR036271">
    <property type="entry name" value="Tet_transcr_reg_TetR-rel_C_sf"/>
</dbReference>
<evidence type="ECO:0000313" key="5">
    <source>
        <dbReference type="Proteomes" id="UP000199051"/>
    </source>
</evidence>